<gene>
    <name evidence="3" type="ORF">MAR_003817</name>
</gene>
<evidence type="ECO:0000256" key="1">
    <source>
        <dbReference type="SAM" id="Coils"/>
    </source>
</evidence>
<dbReference type="Gene3D" id="1.20.1000.10">
    <property type="entry name" value="Guanylate-binding protein, C-terminal domain"/>
    <property type="match status" value="1"/>
</dbReference>
<proteinExistence type="predicted"/>
<keyword evidence="4" id="KW-1185">Reference proteome</keyword>
<feature type="coiled-coil region" evidence="1">
    <location>
        <begin position="50"/>
        <end position="77"/>
    </location>
</feature>
<dbReference type="Proteomes" id="UP001164746">
    <property type="component" value="Chromosome 9"/>
</dbReference>
<reference evidence="3" key="1">
    <citation type="submission" date="2022-11" db="EMBL/GenBank/DDBJ databases">
        <title>Centuries of genome instability and evolution in soft-shell clam transmissible cancer (bioRxiv).</title>
        <authorList>
            <person name="Hart S.F.M."/>
            <person name="Yonemitsu M.A."/>
            <person name="Giersch R.M."/>
            <person name="Beal B.F."/>
            <person name="Arriagada G."/>
            <person name="Davis B.W."/>
            <person name="Ostrander E.A."/>
            <person name="Goff S.P."/>
            <person name="Metzger M.J."/>
        </authorList>
    </citation>
    <scope>NUCLEOTIDE SEQUENCE</scope>
    <source>
        <strain evidence="3">MELC-2E11</strain>
        <tissue evidence="3">Siphon/mantle</tissue>
    </source>
</reference>
<accession>A0ABY7EWT4</accession>
<dbReference type="InterPro" id="IPR003191">
    <property type="entry name" value="Guanylate-bd/ATL_C"/>
</dbReference>
<dbReference type="SUPFAM" id="SSF48340">
    <property type="entry name" value="Interferon-induced guanylate-binding protein 1 (GBP1), C-terminal domain"/>
    <property type="match status" value="1"/>
</dbReference>
<protein>
    <recommendedName>
        <fullName evidence="2">Guanylate-binding protein/Atlastin C-terminal domain-containing protein</fullName>
    </recommendedName>
</protein>
<feature type="domain" description="Guanylate-binding protein/Atlastin C-terminal" evidence="2">
    <location>
        <begin position="10"/>
        <end position="177"/>
    </location>
</feature>
<evidence type="ECO:0000313" key="4">
    <source>
        <dbReference type="Proteomes" id="UP001164746"/>
    </source>
</evidence>
<dbReference type="InterPro" id="IPR036543">
    <property type="entry name" value="Guanylate-bd_C_sf"/>
</dbReference>
<keyword evidence="1" id="KW-0175">Coiled coil</keyword>
<feature type="non-terminal residue" evidence="3">
    <location>
        <position position="1"/>
    </location>
</feature>
<dbReference type="Pfam" id="PF02841">
    <property type="entry name" value="GBP_C"/>
    <property type="match status" value="1"/>
</dbReference>
<feature type="coiled-coil region" evidence="1">
    <location>
        <begin position="118"/>
        <end position="191"/>
    </location>
</feature>
<name>A0ABY7EWT4_MYAAR</name>
<evidence type="ECO:0000313" key="3">
    <source>
        <dbReference type="EMBL" id="WAR13712.1"/>
    </source>
</evidence>
<sequence length="193" mass="23143">MEMLLFLSQLEEKNDAEKEKHFKDRLFSLKSYDNLQKGLRFKRYEVIGGYKQFKQDLTKVRQNYEKALSDFQQEEIELVWSSFANQLVPVETEILKKDNSLSEIEKKKEKDENAKLMKQREEEMAIETQKALDKQKKELLDEQERLRAERERQYKKGEQKLHEKLINIASLAENKEDETNTLNQIAALEKERR</sequence>
<dbReference type="EMBL" id="CP111020">
    <property type="protein sequence ID" value="WAR13712.1"/>
    <property type="molecule type" value="Genomic_DNA"/>
</dbReference>
<evidence type="ECO:0000259" key="2">
    <source>
        <dbReference type="Pfam" id="PF02841"/>
    </source>
</evidence>
<organism evidence="3 4">
    <name type="scientific">Mya arenaria</name>
    <name type="common">Soft-shell clam</name>
    <dbReference type="NCBI Taxonomy" id="6604"/>
    <lineage>
        <taxon>Eukaryota</taxon>
        <taxon>Metazoa</taxon>
        <taxon>Spiralia</taxon>
        <taxon>Lophotrochozoa</taxon>
        <taxon>Mollusca</taxon>
        <taxon>Bivalvia</taxon>
        <taxon>Autobranchia</taxon>
        <taxon>Heteroconchia</taxon>
        <taxon>Euheterodonta</taxon>
        <taxon>Imparidentia</taxon>
        <taxon>Neoheterodontei</taxon>
        <taxon>Myida</taxon>
        <taxon>Myoidea</taxon>
        <taxon>Myidae</taxon>
        <taxon>Mya</taxon>
    </lineage>
</organism>